<dbReference type="GO" id="GO:0022618">
    <property type="term" value="P:protein-RNA complex assembly"/>
    <property type="evidence" value="ECO:0007669"/>
    <property type="project" value="TreeGrafter"/>
</dbReference>
<name>A7WQG8_OXYMA</name>
<dbReference type="GO" id="GO:0022625">
    <property type="term" value="C:cytosolic large ribosomal subunit"/>
    <property type="evidence" value="ECO:0007669"/>
    <property type="project" value="TreeGrafter"/>
</dbReference>
<dbReference type="PANTHER" id="PTHR10965">
    <property type="entry name" value="60S RIBOSOMAL PROTEIN L38"/>
    <property type="match status" value="1"/>
</dbReference>
<dbReference type="PANTHER" id="PTHR10965:SF0">
    <property type="entry name" value="LARGE RIBOSOMAL SUBUNIT PROTEIN EL38"/>
    <property type="match status" value="1"/>
</dbReference>
<dbReference type="Gene3D" id="3.30.720.90">
    <property type="match status" value="1"/>
</dbReference>
<dbReference type="AlphaFoldDB" id="A7WQG8"/>
<evidence type="ECO:0000256" key="1">
    <source>
        <dbReference type="ARBA" id="ARBA00007803"/>
    </source>
</evidence>
<dbReference type="InterPro" id="IPR038464">
    <property type="entry name" value="Ribosomal_eL38_sf"/>
</dbReference>
<protein>
    <submittedName>
        <fullName evidence="5">Ribosomal protein L38</fullName>
    </submittedName>
</protein>
<keyword evidence="2 4" id="KW-0689">Ribosomal protein</keyword>
<dbReference type="FunFam" id="3.30.720.90:FF:000001">
    <property type="entry name" value="60S ribosomal protein L38"/>
    <property type="match status" value="1"/>
</dbReference>
<reference evidence="5" key="1">
    <citation type="journal article" date="2007" name="Proc. Natl. Acad. Sci. U.S.A.">
        <title>Spliced leader RNA trans-splicing in dinoflagellates.</title>
        <authorList>
            <person name="Zhang H."/>
            <person name="Hou Y."/>
            <person name="Miranda L."/>
            <person name="Campbell D.A."/>
            <person name="Sturm N.R."/>
            <person name="Gaasterland T."/>
            <person name="Lin S."/>
        </authorList>
    </citation>
    <scope>NUCLEOTIDE SEQUENCE</scope>
    <source>
        <strain evidence="5">Om-5p-12</strain>
    </source>
</reference>
<organism evidence="5">
    <name type="scientific">Oxyrrhis marina</name>
    <name type="common">Dinoflagellate</name>
    <dbReference type="NCBI Taxonomy" id="2969"/>
    <lineage>
        <taxon>Eukaryota</taxon>
        <taxon>Sar</taxon>
        <taxon>Alveolata</taxon>
        <taxon>Dinophyceae</taxon>
        <taxon>Oxyrrhinales</taxon>
        <taxon>Oxyrrhinaceae</taxon>
        <taxon>Oxyrrhis</taxon>
    </lineage>
</organism>
<comment type="similarity">
    <text evidence="1 4">Belongs to the eukaryotic ribosomal protein eL38 family.</text>
</comment>
<keyword evidence="3 4" id="KW-0687">Ribonucleoprotein</keyword>
<proteinExistence type="evidence at transcript level"/>
<dbReference type="InterPro" id="IPR002675">
    <property type="entry name" value="Ribosomal_eL38"/>
</dbReference>
<dbReference type="GO" id="GO:0003735">
    <property type="term" value="F:structural constituent of ribosome"/>
    <property type="evidence" value="ECO:0007669"/>
    <property type="project" value="InterPro"/>
</dbReference>
<dbReference type="GO" id="GO:0006412">
    <property type="term" value="P:translation"/>
    <property type="evidence" value="ECO:0007669"/>
    <property type="project" value="InterPro"/>
</dbReference>
<evidence type="ECO:0000313" key="5">
    <source>
        <dbReference type="EMBL" id="ABV22444.1"/>
    </source>
</evidence>
<accession>A7WQG8</accession>
<dbReference type="Pfam" id="PF01781">
    <property type="entry name" value="Ribosomal_L38e"/>
    <property type="match status" value="1"/>
</dbReference>
<evidence type="ECO:0000256" key="3">
    <source>
        <dbReference type="ARBA" id="ARBA00023274"/>
    </source>
</evidence>
<dbReference type="EMBL" id="EF134330">
    <property type="protein sequence ID" value="ABV22444.1"/>
    <property type="molecule type" value="mRNA"/>
</dbReference>
<evidence type="ECO:0000256" key="2">
    <source>
        <dbReference type="ARBA" id="ARBA00022980"/>
    </source>
</evidence>
<evidence type="ECO:0000256" key="4">
    <source>
        <dbReference type="RuleBase" id="RU003445"/>
    </source>
</evidence>
<sequence length="69" mass="8114">MPVQIFDIRDFLSKARRSDAKFVKIKKNKTDTKFKIRCTKYLYTLVVKDQAKAKKLQQSLPPALQKKEV</sequence>